<proteinExistence type="predicted"/>
<dbReference type="SMART" id="SM00563">
    <property type="entry name" value="PlsC"/>
    <property type="match status" value="1"/>
</dbReference>
<evidence type="ECO:0000256" key="2">
    <source>
        <dbReference type="ARBA" id="ARBA00023315"/>
    </source>
</evidence>
<dbReference type="Proteomes" id="UP000013167">
    <property type="component" value="Unassembled WGS sequence"/>
</dbReference>
<dbReference type="EMBL" id="CAIZ01000114">
    <property type="protein sequence ID" value="CCH69896.1"/>
    <property type="molecule type" value="Genomic_DNA"/>
</dbReference>
<dbReference type="AlphaFoldDB" id="N0E289"/>
<dbReference type="GO" id="GO:0003841">
    <property type="term" value="F:1-acylglycerol-3-phosphate O-acyltransferase activity"/>
    <property type="evidence" value="ECO:0007669"/>
    <property type="project" value="TreeGrafter"/>
</dbReference>
<dbReference type="SUPFAM" id="SSF69593">
    <property type="entry name" value="Glycerol-3-phosphate (1)-acyltransferase"/>
    <property type="match status" value="1"/>
</dbReference>
<comment type="caution">
    <text evidence="5">The sequence shown here is derived from an EMBL/GenBank/DDBJ whole genome shotgun (WGS) entry which is preliminary data.</text>
</comment>
<reference evidence="5 6" key="1">
    <citation type="journal article" date="2013" name="ISME J.">
        <title>A metabolic model for members of the genus Tetrasphaera involved in enhanced biological phosphorus removal.</title>
        <authorList>
            <person name="Kristiansen R."/>
            <person name="Nguyen H.T.T."/>
            <person name="Saunders A.M."/>
            <person name="Nielsen J.L."/>
            <person name="Wimmer R."/>
            <person name="Le V.Q."/>
            <person name="McIlroy S.J."/>
            <person name="Petrovski S."/>
            <person name="Seviour R.J."/>
            <person name="Calteau A."/>
            <person name="Nielsen K.L."/>
            <person name="Nielsen P.H."/>
        </authorList>
    </citation>
    <scope>NUCLEOTIDE SEQUENCE [LARGE SCALE GENOMIC DNA]</scope>
    <source>
        <strain evidence="5 6">Lp2</strain>
    </source>
</reference>
<name>N0E289_9MICO</name>
<keyword evidence="1 5" id="KW-0808">Transferase</keyword>
<dbReference type="PANTHER" id="PTHR10434:SF55">
    <property type="entry name" value="POSSIBLE ACYLTRANSFERASE"/>
    <property type="match status" value="1"/>
</dbReference>
<feature type="region of interest" description="Disordered" evidence="3">
    <location>
        <begin position="230"/>
        <end position="249"/>
    </location>
</feature>
<dbReference type="GO" id="GO:0005886">
    <property type="term" value="C:plasma membrane"/>
    <property type="evidence" value="ECO:0007669"/>
    <property type="project" value="TreeGrafter"/>
</dbReference>
<sequence>MKPKRQKRPGAFLFAVAVLRPLLMALTKRRWSGGENLVRDRGCVVVANHLSYADPLVVAHYLNDNGIAPSFLGKVEVFNIPVIGKILRSARQIPVYRETGQAADAYRAAVAAVEQGRCIVIYPEATLTRDPDLWPMRGKTGAARIALQTRCPVVPVVNWGAQAIIGPYESKPDLLPIKEVIVRAGAPVDLADLYERPITREVLQQATDRIMAALTGLLEEVRGEKAPTTRFDPRAVGIPTKGNPTKEQR</sequence>
<dbReference type="RefSeq" id="WP_010849772.1">
    <property type="nucleotide sequence ID" value="NZ_HF570956.1"/>
</dbReference>
<evidence type="ECO:0000256" key="3">
    <source>
        <dbReference type="SAM" id="MobiDB-lite"/>
    </source>
</evidence>
<dbReference type="GO" id="GO:0006654">
    <property type="term" value="P:phosphatidic acid biosynthetic process"/>
    <property type="evidence" value="ECO:0007669"/>
    <property type="project" value="TreeGrafter"/>
</dbReference>
<dbReference type="PANTHER" id="PTHR10434">
    <property type="entry name" value="1-ACYL-SN-GLYCEROL-3-PHOSPHATE ACYLTRANSFERASE"/>
    <property type="match status" value="1"/>
</dbReference>
<evidence type="ECO:0000313" key="5">
    <source>
        <dbReference type="EMBL" id="CCH69896.1"/>
    </source>
</evidence>
<dbReference type="CDD" id="cd07989">
    <property type="entry name" value="LPLAT_AGPAT-like"/>
    <property type="match status" value="1"/>
</dbReference>
<protein>
    <submittedName>
        <fullName evidence="5">Putative acyltransferase</fullName>
    </submittedName>
</protein>
<dbReference type="eggNOG" id="COG0204">
    <property type="taxonomic scope" value="Bacteria"/>
</dbReference>
<keyword evidence="6" id="KW-1185">Reference proteome</keyword>
<evidence type="ECO:0000259" key="4">
    <source>
        <dbReference type="SMART" id="SM00563"/>
    </source>
</evidence>
<accession>N0E289</accession>
<gene>
    <name evidence="5" type="ORF">BN10_450007</name>
</gene>
<dbReference type="HOGENOM" id="CLU_027938_4_1_11"/>
<keyword evidence="2 5" id="KW-0012">Acyltransferase</keyword>
<evidence type="ECO:0000313" key="6">
    <source>
        <dbReference type="Proteomes" id="UP000013167"/>
    </source>
</evidence>
<feature type="domain" description="Phospholipid/glycerol acyltransferase" evidence="4">
    <location>
        <begin position="43"/>
        <end position="161"/>
    </location>
</feature>
<evidence type="ECO:0000256" key="1">
    <source>
        <dbReference type="ARBA" id="ARBA00022679"/>
    </source>
</evidence>
<organism evidence="5 6">
    <name type="scientific">Phycicoccus elongatus Lp2</name>
    <dbReference type="NCBI Taxonomy" id="1193181"/>
    <lineage>
        <taxon>Bacteria</taxon>
        <taxon>Bacillati</taxon>
        <taxon>Actinomycetota</taxon>
        <taxon>Actinomycetes</taxon>
        <taxon>Micrococcales</taxon>
        <taxon>Intrasporangiaceae</taxon>
        <taxon>Phycicoccus</taxon>
    </lineage>
</organism>
<dbReference type="Pfam" id="PF01553">
    <property type="entry name" value="Acyltransferase"/>
    <property type="match status" value="1"/>
</dbReference>
<dbReference type="STRING" id="1193181.BN10_450007"/>
<dbReference type="InterPro" id="IPR002123">
    <property type="entry name" value="Plipid/glycerol_acylTrfase"/>
</dbReference>